<dbReference type="GO" id="GO:0003677">
    <property type="term" value="F:DNA binding"/>
    <property type="evidence" value="ECO:0007669"/>
    <property type="project" value="UniProtKB-KW"/>
</dbReference>
<evidence type="ECO:0000313" key="4">
    <source>
        <dbReference type="Proteomes" id="UP000249633"/>
    </source>
</evidence>
<name>A0A2W5DPQ9_9BURK</name>
<dbReference type="Gene3D" id="1.10.260.40">
    <property type="entry name" value="lambda repressor-like DNA-binding domains"/>
    <property type="match status" value="1"/>
</dbReference>
<dbReference type="Pfam" id="PF01381">
    <property type="entry name" value="HTH_3"/>
    <property type="match status" value="1"/>
</dbReference>
<evidence type="ECO:0000313" key="3">
    <source>
        <dbReference type="EMBL" id="PZP30480.1"/>
    </source>
</evidence>
<dbReference type="Proteomes" id="UP000249633">
    <property type="component" value="Unassembled WGS sequence"/>
</dbReference>
<dbReference type="SUPFAM" id="SSF47413">
    <property type="entry name" value="lambda repressor-like DNA-binding domains"/>
    <property type="match status" value="1"/>
</dbReference>
<protein>
    <submittedName>
        <fullName evidence="3">Addiction module antidote protein, HigA family</fullName>
    </submittedName>
</protein>
<evidence type="ECO:0000256" key="1">
    <source>
        <dbReference type="ARBA" id="ARBA00023125"/>
    </source>
</evidence>
<reference evidence="3 4" key="1">
    <citation type="submission" date="2017-08" db="EMBL/GenBank/DDBJ databases">
        <title>Infants hospitalized years apart are colonized by the same room-sourced microbial strains.</title>
        <authorList>
            <person name="Brooks B."/>
            <person name="Olm M.R."/>
            <person name="Firek B.A."/>
            <person name="Baker R."/>
            <person name="Thomas B.C."/>
            <person name="Morowitz M.J."/>
            <person name="Banfield J.F."/>
        </authorList>
    </citation>
    <scope>NUCLEOTIDE SEQUENCE [LARGE SCALE GENOMIC DNA]</scope>
    <source>
        <strain evidence="3">S2_012_000_R2_81</strain>
    </source>
</reference>
<gene>
    <name evidence="3" type="primary">higA</name>
    <name evidence="3" type="ORF">DI603_14975</name>
</gene>
<evidence type="ECO:0000259" key="2">
    <source>
        <dbReference type="PROSITE" id="PS50943"/>
    </source>
</evidence>
<dbReference type="SMART" id="SM00530">
    <property type="entry name" value="HTH_XRE"/>
    <property type="match status" value="1"/>
</dbReference>
<dbReference type="InterPro" id="IPR010982">
    <property type="entry name" value="Lambda_DNA-bd_dom_sf"/>
</dbReference>
<proteinExistence type="predicted"/>
<organism evidence="3 4">
    <name type="scientific">Roseateles depolymerans</name>
    <dbReference type="NCBI Taxonomy" id="76731"/>
    <lineage>
        <taxon>Bacteria</taxon>
        <taxon>Pseudomonadati</taxon>
        <taxon>Pseudomonadota</taxon>
        <taxon>Betaproteobacteria</taxon>
        <taxon>Burkholderiales</taxon>
        <taxon>Sphaerotilaceae</taxon>
        <taxon>Roseateles</taxon>
    </lineage>
</organism>
<sequence>MFKNGMRPVHPGEVLLEDYIKPLGISVRAVALALHVPYSRLSEIVKGERGVSADTALRLERYFGSEAQGWLNLQTAYDLRVAEKAAGKVIAKEIEPLALAA</sequence>
<accession>A0A2W5DPQ9</accession>
<dbReference type="InterPro" id="IPR013430">
    <property type="entry name" value="Toxin_antidote_HigA"/>
</dbReference>
<dbReference type="AlphaFoldDB" id="A0A2W5DPQ9"/>
<dbReference type="PANTHER" id="PTHR36924:SF1">
    <property type="entry name" value="ANTITOXIN HIGA-1"/>
    <property type="match status" value="1"/>
</dbReference>
<dbReference type="InterPro" id="IPR001387">
    <property type="entry name" value="Cro/C1-type_HTH"/>
</dbReference>
<dbReference type="EMBL" id="QFOD01000014">
    <property type="protein sequence ID" value="PZP30480.1"/>
    <property type="molecule type" value="Genomic_DNA"/>
</dbReference>
<feature type="domain" description="HTH cro/C1-type" evidence="2">
    <location>
        <begin position="16"/>
        <end position="70"/>
    </location>
</feature>
<keyword evidence="1" id="KW-0238">DNA-binding</keyword>
<comment type="caution">
    <text evidence="3">The sequence shown here is derived from an EMBL/GenBank/DDBJ whole genome shotgun (WGS) entry which is preliminary data.</text>
</comment>
<dbReference type="CDD" id="cd00093">
    <property type="entry name" value="HTH_XRE"/>
    <property type="match status" value="1"/>
</dbReference>
<dbReference type="PROSITE" id="PS50943">
    <property type="entry name" value="HTH_CROC1"/>
    <property type="match status" value="1"/>
</dbReference>
<dbReference type="PANTHER" id="PTHR36924">
    <property type="entry name" value="ANTITOXIN HIGA-1"/>
    <property type="match status" value="1"/>
</dbReference>
<dbReference type="NCBIfam" id="TIGR02607">
    <property type="entry name" value="antidote_HigA"/>
    <property type="match status" value="1"/>
</dbReference>